<sequence length="172" mass="18972">MTKRKSTPGKKRRLSNGASTAPETIACRERNAKALQLRKEGMNFEDIARECGFTSRQRAHEAVTAEIKRITREPAEDVLVLELERLDAMFTTPYLNAQAGDLNAINACLRIMDRRAALLGIDAPKKVEAKVEQRGGVLMVPAAVTPEEWAKAAEAQQRALAESEKDSELPDA</sequence>
<evidence type="ECO:0000256" key="1">
    <source>
        <dbReference type="SAM" id="MobiDB-lite"/>
    </source>
</evidence>
<proteinExistence type="predicted"/>
<gene>
    <name evidence="2" type="ORF">FHW12_000340</name>
</gene>
<feature type="region of interest" description="Disordered" evidence="1">
    <location>
        <begin position="1"/>
        <end position="23"/>
    </location>
</feature>
<dbReference type="EMBL" id="JACGXL010000001">
    <property type="protein sequence ID" value="MBA8886149.1"/>
    <property type="molecule type" value="Genomic_DNA"/>
</dbReference>
<accession>A0A839EWQ9</accession>
<keyword evidence="3" id="KW-1185">Reference proteome</keyword>
<dbReference type="RefSeq" id="WP_182529254.1">
    <property type="nucleotide sequence ID" value="NZ_JACGXL010000001.1"/>
</dbReference>
<reference evidence="2 3" key="1">
    <citation type="submission" date="2020-07" db="EMBL/GenBank/DDBJ databases">
        <title>Genomic Encyclopedia of Type Strains, Phase IV (KMG-V): Genome sequencing to study the core and pangenomes of soil and plant-associated prokaryotes.</title>
        <authorList>
            <person name="Whitman W."/>
        </authorList>
    </citation>
    <scope>NUCLEOTIDE SEQUENCE [LARGE SCALE GENOMIC DNA]</scope>
    <source>
        <strain evidence="2 3">RH2WT43</strain>
    </source>
</reference>
<feature type="compositionally biased region" description="Basic residues" evidence="1">
    <location>
        <begin position="1"/>
        <end position="14"/>
    </location>
</feature>
<comment type="caution">
    <text evidence="2">The sequence shown here is derived from an EMBL/GenBank/DDBJ whole genome shotgun (WGS) entry which is preliminary data.</text>
</comment>
<name>A0A839EWQ9_9GAMM</name>
<dbReference type="Proteomes" id="UP000550401">
    <property type="component" value="Unassembled WGS sequence"/>
</dbReference>
<dbReference type="AlphaFoldDB" id="A0A839EWQ9"/>
<evidence type="ECO:0000313" key="3">
    <source>
        <dbReference type="Proteomes" id="UP000550401"/>
    </source>
</evidence>
<protein>
    <submittedName>
        <fullName evidence="2">Uncharacterized protein</fullName>
    </submittedName>
</protein>
<organism evidence="2 3">
    <name type="scientific">Dokdonella fugitiva</name>
    <dbReference type="NCBI Taxonomy" id="328517"/>
    <lineage>
        <taxon>Bacteria</taxon>
        <taxon>Pseudomonadati</taxon>
        <taxon>Pseudomonadota</taxon>
        <taxon>Gammaproteobacteria</taxon>
        <taxon>Lysobacterales</taxon>
        <taxon>Rhodanobacteraceae</taxon>
        <taxon>Dokdonella</taxon>
    </lineage>
</organism>
<evidence type="ECO:0000313" key="2">
    <source>
        <dbReference type="EMBL" id="MBA8886149.1"/>
    </source>
</evidence>